<dbReference type="InterPro" id="IPR011009">
    <property type="entry name" value="Kinase-like_dom_sf"/>
</dbReference>
<evidence type="ECO:0000313" key="2">
    <source>
        <dbReference type="EMBL" id="CAH2041957.1"/>
    </source>
</evidence>
<protein>
    <recommendedName>
        <fullName evidence="1">CHK kinase-like domain-containing protein</fullName>
    </recommendedName>
</protein>
<reference evidence="2" key="1">
    <citation type="submission" date="2022-03" db="EMBL/GenBank/DDBJ databases">
        <authorList>
            <person name="Martin H S."/>
        </authorList>
    </citation>
    <scope>NUCLEOTIDE SEQUENCE</scope>
</reference>
<gene>
    <name evidence="2" type="ORF">IPOD504_LOCUS3489</name>
</gene>
<feature type="domain" description="CHK kinase-like" evidence="1">
    <location>
        <begin position="454"/>
        <end position="639"/>
    </location>
</feature>
<feature type="non-terminal residue" evidence="2">
    <location>
        <position position="1"/>
    </location>
</feature>
<dbReference type="InterPro" id="IPR015897">
    <property type="entry name" value="CHK_kinase-like"/>
</dbReference>
<proteinExistence type="predicted"/>
<dbReference type="SMART" id="SM00587">
    <property type="entry name" value="CHK"/>
    <property type="match status" value="2"/>
</dbReference>
<evidence type="ECO:0000259" key="1">
    <source>
        <dbReference type="SMART" id="SM00587"/>
    </source>
</evidence>
<dbReference type="SUPFAM" id="SSF56112">
    <property type="entry name" value="Protein kinase-like (PK-like)"/>
    <property type="match status" value="2"/>
</dbReference>
<dbReference type="Gene3D" id="3.90.1200.10">
    <property type="match status" value="2"/>
</dbReference>
<dbReference type="PANTHER" id="PTHR11012:SF30">
    <property type="entry name" value="PROTEIN KINASE-LIKE DOMAIN-CONTAINING"/>
    <property type="match status" value="1"/>
</dbReference>
<feature type="domain" description="CHK kinase-like" evidence="1">
    <location>
        <begin position="123"/>
        <end position="308"/>
    </location>
</feature>
<dbReference type="Pfam" id="PF02958">
    <property type="entry name" value="EcKL"/>
    <property type="match status" value="2"/>
</dbReference>
<dbReference type="InterPro" id="IPR004119">
    <property type="entry name" value="EcKL"/>
</dbReference>
<accession>A0ABN8HVD0</accession>
<dbReference type="PANTHER" id="PTHR11012">
    <property type="entry name" value="PROTEIN KINASE-LIKE DOMAIN-CONTAINING"/>
    <property type="match status" value="1"/>
</dbReference>
<dbReference type="Proteomes" id="UP000837857">
    <property type="component" value="Chromosome 14"/>
</dbReference>
<evidence type="ECO:0000313" key="3">
    <source>
        <dbReference type="Proteomes" id="UP000837857"/>
    </source>
</evidence>
<organism evidence="2 3">
    <name type="scientific">Iphiclides podalirius</name>
    <name type="common">scarce swallowtail</name>
    <dbReference type="NCBI Taxonomy" id="110791"/>
    <lineage>
        <taxon>Eukaryota</taxon>
        <taxon>Metazoa</taxon>
        <taxon>Ecdysozoa</taxon>
        <taxon>Arthropoda</taxon>
        <taxon>Hexapoda</taxon>
        <taxon>Insecta</taxon>
        <taxon>Pterygota</taxon>
        <taxon>Neoptera</taxon>
        <taxon>Endopterygota</taxon>
        <taxon>Lepidoptera</taxon>
        <taxon>Glossata</taxon>
        <taxon>Ditrysia</taxon>
        <taxon>Papilionoidea</taxon>
        <taxon>Papilionidae</taxon>
        <taxon>Papilioninae</taxon>
        <taxon>Iphiclides</taxon>
    </lineage>
</organism>
<name>A0ABN8HVD0_9NEOP</name>
<sequence length="719" mass="83655">MSNAERALRGVLQTISKEYGYCDEYTTLEQLSTGGANYTSQLYYITLSAPGKDDLRLFAKVATVSESVRAQMPFRIYETETFFYTQLLRKYQQLEERHNVPHQHRLATAKYYGSCEEYLNEVLVLEDLSSKGFETHDRLKSYEWEYAAKSVREMAKLHALSIALFTEEPEEVDKISETLKISMDMEQMKQMLKSMAESVFVVVKEENKARLQSYLNSLEDMKADHYFKVRRVPVIAHGDFRPSNLMHKNLEDGGVEVVAQDYQTLCVSNPICDLFYFIFSGSDEEFRAKHYHQLLDHYYKELCNALARLGVNADSIYSREDFDYEIKEYRNMSDAERALRGVLQTISKEYGYCDEYTTLEQFSTGGANYTSQLYHIKLSAPGKDDLRLFAKVACVSESVRAQMPFRIYETETFFYTQLLRKYQQLEERHNVPHQHRLATAKYYGSCEEYLNEVLVLEDLSSKGFETHDRLKSYEWEYAAKSVREMAKLHALSIALFTEEPEEVDKISETLKISMDMEQMKQMMKGMAESIFVVVKEENKARLQSYLNSLEDMKADHYFKVRRMPVIAHGDFRPSNLMHKNLENGGVEVVAQDYQTLRVSNPICDLFYFIFSGSDEEFRAKHYHQLLDHYYKELCNALARLGVDADSTYSREDFKYEIKEVRSYGLLIGIMMMPVLTVEAENAPDMRESTRLEDFIIKPNELAAKRLNGVINDFIKLGVL</sequence>
<dbReference type="EMBL" id="OW152826">
    <property type="protein sequence ID" value="CAH2041957.1"/>
    <property type="molecule type" value="Genomic_DNA"/>
</dbReference>
<keyword evidence="3" id="KW-1185">Reference proteome</keyword>